<proteinExistence type="inferred from homology"/>
<dbReference type="PANTHER" id="PTHR43567">
    <property type="entry name" value="FLAVOREDOXIN-RELATED-RELATED"/>
    <property type="match status" value="1"/>
</dbReference>
<keyword evidence="4" id="KW-1185">Reference proteome</keyword>
<organism evidence="3 4">
    <name type="scientific">Treponema maltophilum ATCC 51939</name>
    <dbReference type="NCBI Taxonomy" id="1125699"/>
    <lineage>
        <taxon>Bacteria</taxon>
        <taxon>Pseudomonadati</taxon>
        <taxon>Spirochaetota</taxon>
        <taxon>Spirochaetia</taxon>
        <taxon>Spirochaetales</taxon>
        <taxon>Treponemataceae</taxon>
        <taxon>Treponema</taxon>
    </lineage>
</organism>
<dbReference type="PANTHER" id="PTHR43567:SF5">
    <property type="entry name" value="HYPOTHETICAL CYTOSOLIC PROTEIN"/>
    <property type="match status" value="1"/>
</dbReference>
<reference evidence="3 4" key="1">
    <citation type="submission" date="2013-04" db="EMBL/GenBank/DDBJ databases">
        <title>The Genome Sequence of Treponema maltophilum ATCC 51939.</title>
        <authorList>
            <consortium name="The Broad Institute Genomics Platform"/>
            <person name="Earl A."/>
            <person name="Ward D."/>
            <person name="Feldgarden M."/>
            <person name="Gevers D."/>
            <person name="Leonetti C."/>
            <person name="Blanton J.M."/>
            <person name="Dewhirst F.E."/>
            <person name="Izard J."/>
            <person name="Walker B."/>
            <person name="Young S."/>
            <person name="Zeng Q."/>
            <person name="Gargeya S."/>
            <person name="Fitzgerald M."/>
            <person name="Haas B."/>
            <person name="Abouelleil A."/>
            <person name="Allen A.W."/>
            <person name="Alvarado L."/>
            <person name="Arachchi H.M."/>
            <person name="Berlin A.M."/>
            <person name="Chapman S.B."/>
            <person name="Gainer-Dewar J."/>
            <person name="Goldberg J."/>
            <person name="Griggs A."/>
            <person name="Gujja S."/>
            <person name="Hansen M."/>
            <person name="Howarth C."/>
            <person name="Imamovic A."/>
            <person name="Ireland A."/>
            <person name="Larimer J."/>
            <person name="McCowan C."/>
            <person name="Murphy C."/>
            <person name="Pearson M."/>
            <person name="Poon T.W."/>
            <person name="Priest M."/>
            <person name="Roberts A."/>
            <person name="Saif S."/>
            <person name="Shea T."/>
            <person name="Sisk P."/>
            <person name="Sykes S."/>
            <person name="Wortman J."/>
            <person name="Nusbaum C."/>
            <person name="Birren B."/>
        </authorList>
    </citation>
    <scope>NUCLEOTIDE SEQUENCE [LARGE SCALE GENOMIC DNA]</scope>
    <source>
        <strain evidence="3 4">ATCC 51939</strain>
    </source>
</reference>
<protein>
    <recommendedName>
        <fullName evidence="2">Flavin reductase like domain-containing protein</fullName>
    </recommendedName>
</protein>
<dbReference type="InterPro" id="IPR002563">
    <property type="entry name" value="Flavin_Rdtase-like_dom"/>
</dbReference>
<feature type="domain" description="Flavin reductase like" evidence="2">
    <location>
        <begin position="55"/>
        <end position="205"/>
    </location>
</feature>
<evidence type="ECO:0000313" key="4">
    <source>
        <dbReference type="Proteomes" id="UP000014541"/>
    </source>
</evidence>
<accession>S3JYR4</accession>
<dbReference type="InterPro" id="IPR012349">
    <property type="entry name" value="Split_barrel_FMN-bd"/>
</dbReference>
<dbReference type="Gene3D" id="2.30.110.10">
    <property type="entry name" value="Electron Transport, Fmn-binding Protein, Chain A"/>
    <property type="match status" value="1"/>
</dbReference>
<name>S3JYR4_TREMA</name>
<evidence type="ECO:0000259" key="2">
    <source>
        <dbReference type="Pfam" id="PF01613"/>
    </source>
</evidence>
<dbReference type="STRING" id="1125699.HMPREF9194_00692"/>
<dbReference type="GO" id="GO:0016646">
    <property type="term" value="F:oxidoreductase activity, acting on the CH-NH group of donors, NAD or NADP as acceptor"/>
    <property type="evidence" value="ECO:0007669"/>
    <property type="project" value="UniProtKB-ARBA"/>
</dbReference>
<comment type="caution">
    <text evidence="3">The sequence shown here is derived from an EMBL/GenBank/DDBJ whole genome shotgun (WGS) entry which is preliminary data.</text>
</comment>
<dbReference type="Proteomes" id="UP000014541">
    <property type="component" value="Unassembled WGS sequence"/>
</dbReference>
<comment type="similarity">
    <text evidence="1">Belongs to the flavoredoxin family.</text>
</comment>
<dbReference type="HOGENOM" id="CLU_102849_0_0_12"/>
<dbReference type="RefSeq" id="WP_016524986.1">
    <property type="nucleotide sequence ID" value="NZ_KE332518.1"/>
</dbReference>
<dbReference type="PATRIC" id="fig|1125699.3.peg.705"/>
<dbReference type="SUPFAM" id="SSF50475">
    <property type="entry name" value="FMN-binding split barrel"/>
    <property type="match status" value="1"/>
</dbReference>
<evidence type="ECO:0000256" key="1">
    <source>
        <dbReference type="ARBA" id="ARBA00038054"/>
    </source>
</evidence>
<dbReference type="EMBL" id="ATFF01000006">
    <property type="protein sequence ID" value="EPF30375.1"/>
    <property type="molecule type" value="Genomic_DNA"/>
</dbReference>
<dbReference type="InterPro" id="IPR052174">
    <property type="entry name" value="Flavoredoxin"/>
</dbReference>
<dbReference type="GO" id="GO:0010181">
    <property type="term" value="F:FMN binding"/>
    <property type="evidence" value="ECO:0007669"/>
    <property type="project" value="InterPro"/>
</dbReference>
<dbReference type="eggNOG" id="COG1853">
    <property type="taxonomic scope" value="Bacteria"/>
</dbReference>
<sequence>MDIIDKSIYKSGLFGKRKNQALTNRGMSATLSVMKDFTRINPAVLHENAADLIGRQWMLVTAGNTEGKRSWNTMTASWGGLGHLWNKNVAFVFVRPQRHTFEFTEKHKNLTLSFFGEEYRKALQFCGTKSGRDYDKAEQTGLTPFETPCGSVAFKEARIILECEKLYSEFLNEKSFIRTDVLNECYPGRDFHRMYVCEILDAWVKK</sequence>
<evidence type="ECO:0000313" key="3">
    <source>
        <dbReference type="EMBL" id="EPF30375.1"/>
    </source>
</evidence>
<dbReference type="AlphaFoldDB" id="S3JYR4"/>
<gene>
    <name evidence="3" type="ORF">HMPREF9194_00692</name>
</gene>
<dbReference type="Pfam" id="PF01613">
    <property type="entry name" value="Flavin_Reduct"/>
    <property type="match status" value="1"/>
</dbReference>